<dbReference type="AlphaFoldDB" id="A0A518GXD7"/>
<dbReference type="GO" id="GO:0046872">
    <property type="term" value="F:metal ion binding"/>
    <property type="evidence" value="ECO:0007669"/>
    <property type="project" value="UniProtKB-KW"/>
</dbReference>
<dbReference type="Pfam" id="PF00884">
    <property type="entry name" value="Sulfatase"/>
    <property type="match status" value="1"/>
</dbReference>
<dbReference type="EMBL" id="CP036426">
    <property type="protein sequence ID" value="QDV33245.1"/>
    <property type="molecule type" value="Genomic_DNA"/>
</dbReference>
<keyword evidence="8" id="KW-1185">Reference proteome</keyword>
<feature type="domain" description="Sulfatase N-terminal" evidence="6">
    <location>
        <begin position="20"/>
        <end position="338"/>
    </location>
</feature>
<evidence type="ECO:0000313" key="8">
    <source>
        <dbReference type="Proteomes" id="UP000317835"/>
    </source>
</evidence>
<dbReference type="OrthoDB" id="9783154at2"/>
<dbReference type="InterPro" id="IPR017850">
    <property type="entry name" value="Alkaline_phosphatase_core_sf"/>
</dbReference>
<reference evidence="7 8" key="1">
    <citation type="submission" date="2019-02" db="EMBL/GenBank/DDBJ databases">
        <title>Deep-cultivation of Planctomycetes and their phenomic and genomic characterization uncovers novel biology.</title>
        <authorList>
            <person name="Wiegand S."/>
            <person name="Jogler M."/>
            <person name="Boedeker C."/>
            <person name="Pinto D."/>
            <person name="Vollmers J."/>
            <person name="Rivas-Marin E."/>
            <person name="Kohn T."/>
            <person name="Peeters S.H."/>
            <person name="Heuer A."/>
            <person name="Rast P."/>
            <person name="Oberbeckmann S."/>
            <person name="Bunk B."/>
            <person name="Jeske O."/>
            <person name="Meyerdierks A."/>
            <person name="Storesund J.E."/>
            <person name="Kallscheuer N."/>
            <person name="Luecker S."/>
            <person name="Lage O.M."/>
            <person name="Pohl T."/>
            <person name="Merkel B.J."/>
            <person name="Hornburger P."/>
            <person name="Mueller R.-W."/>
            <person name="Bruemmer F."/>
            <person name="Labrenz M."/>
            <person name="Spormann A.M."/>
            <person name="Op den Camp H."/>
            <person name="Overmann J."/>
            <person name="Amann R."/>
            <person name="Jetten M.S.M."/>
            <person name="Mascher T."/>
            <person name="Medema M.H."/>
            <person name="Devos D.P."/>
            <person name="Kaster A.-K."/>
            <person name="Ovreas L."/>
            <person name="Rohde M."/>
            <person name="Galperin M.Y."/>
            <person name="Jogler C."/>
        </authorList>
    </citation>
    <scope>NUCLEOTIDE SEQUENCE [LARGE SCALE GENOMIC DNA]</scope>
    <source>
        <strain evidence="7 8">ElP</strain>
    </source>
</reference>
<keyword evidence="2" id="KW-0479">Metal-binding</keyword>
<evidence type="ECO:0000256" key="3">
    <source>
        <dbReference type="ARBA" id="ARBA00022801"/>
    </source>
</evidence>
<accession>A0A518GXD7</accession>
<dbReference type="PROSITE" id="PS00149">
    <property type="entry name" value="SULFATASE_2"/>
    <property type="match status" value="1"/>
</dbReference>
<proteinExistence type="inferred from homology"/>
<evidence type="ECO:0000259" key="6">
    <source>
        <dbReference type="Pfam" id="PF00884"/>
    </source>
</evidence>
<evidence type="ECO:0000313" key="7">
    <source>
        <dbReference type="EMBL" id="QDV33245.1"/>
    </source>
</evidence>
<feature type="region of interest" description="Disordered" evidence="5">
    <location>
        <begin position="218"/>
        <end position="237"/>
    </location>
</feature>
<dbReference type="KEGG" id="tpla:ElP_10870"/>
<dbReference type="Proteomes" id="UP000317835">
    <property type="component" value="Chromosome"/>
</dbReference>
<dbReference type="Gene3D" id="3.30.1120.10">
    <property type="match status" value="1"/>
</dbReference>
<comment type="similarity">
    <text evidence="1">Belongs to the sulfatase family.</text>
</comment>
<sequence>MIVPILACWTLAWLPPTDQPDVIVVLADDLGPGDLSGFGGTGFNTPNLDRMAEEGIRFRRYYAASPICSPSRCGILTGQYPGRWRITSFLQTRAGNRACEQADYLDPEAPSLPRILRAAGYATAHVGKWHLGGGRDVDDPPPFSSYGYDLGLGTWESPSPHPDLTARDWIWSAIDPVKRWDRTSWMVDQTLQFLGDHPDRPCFVNLWLDDPHTPWVPSVDDQRIRPGGRASGKGDTPERLRGVMAELDRQVGRLLDALRARESSRPVLVLFLSDNGPLPTFERSRTVGLLGSKLSLFEGGIRVPMIAWGPGFIPAGRTNEDTVLSAIDLLPTLCRLCGAELPPGFEPDGEDLSPALRGELPHRSLPIFWEYGRNDESFAYPRGEHRSPDLAVLDGGWKLLIDDDGSRPLLYDLLLDPTESRDLGPAEPEIRDRLSEMVLDWRRSLP</sequence>
<evidence type="ECO:0000256" key="5">
    <source>
        <dbReference type="SAM" id="MobiDB-lite"/>
    </source>
</evidence>
<dbReference type="RefSeq" id="WP_145267639.1">
    <property type="nucleotide sequence ID" value="NZ_CP036426.1"/>
</dbReference>
<dbReference type="SUPFAM" id="SSF53649">
    <property type="entry name" value="Alkaline phosphatase-like"/>
    <property type="match status" value="1"/>
</dbReference>
<evidence type="ECO:0000256" key="4">
    <source>
        <dbReference type="ARBA" id="ARBA00022837"/>
    </source>
</evidence>
<dbReference type="Gene3D" id="3.40.720.10">
    <property type="entry name" value="Alkaline Phosphatase, subunit A"/>
    <property type="match status" value="1"/>
</dbReference>
<evidence type="ECO:0000256" key="1">
    <source>
        <dbReference type="ARBA" id="ARBA00008779"/>
    </source>
</evidence>
<protein>
    <submittedName>
        <fullName evidence="7">Choline-sulfatase</fullName>
        <ecNumber evidence="7">3.1.6.6</ecNumber>
    </submittedName>
</protein>
<gene>
    <name evidence="7" type="primary">betC_3</name>
    <name evidence="7" type="ORF">ElP_10870</name>
</gene>
<dbReference type="PROSITE" id="PS00523">
    <property type="entry name" value="SULFATASE_1"/>
    <property type="match status" value="1"/>
</dbReference>
<keyword evidence="4" id="KW-0106">Calcium</keyword>
<name>A0A518GXD7_9BACT</name>
<organism evidence="7 8">
    <name type="scientific">Tautonia plasticadhaerens</name>
    <dbReference type="NCBI Taxonomy" id="2527974"/>
    <lineage>
        <taxon>Bacteria</taxon>
        <taxon>Pseudomonadati</taxon>
        <taxon>Planctomycetota</taxon>
        <taxon>Planctomycetia</taxon>
        <taxon>Isosphaerales</taxon>
        <taxon>Isosphaeraceae</taxon>
        <taxon>Tautonia</taxon>
    </lineage>
</organism>
<evidence type="ECO:0000256" key="2">
    <source>
        <dbReference type="ARBA" id="ARBA00022723"/>
    </source>
</evidence>
<dbReference type="InterPro" id="IPR000917">
    <property type="entry name" value="Sulfatase_N"/>
</dbReference>
<dbReference type="GO" id="GO:0004065">
    <property type="term" value="F:arylsulfatase activity"/>
    <property type="evidence" value="ECO:0007669"/>
    <property type="project" value="TreeGrafter"/>
</dbReference>
<dbReference type="GO" id="GO:0047753">
    <property type="term" value="F:choline-sulfatase activity"/>
    <property type="evidence" value="ECO:0007669"/>
    <property type="project" value="UniProtKB-EC"/>
</dbReference>
<keyword evidence="3 7" id="KW-0378">Hydrolase</keyword>
<dbReference type="InterPro" id="IPR024607">
    <property type="entry name" value="Sulfatase_CS"/>
</dbReference>
<dbReference type="EC" id="3.1.6.6" evidence="7"/>
<dbReference type="PANTHER" id="PTHR42693">
    <property type="entry name" value="ARYLSULFATASE FAMILY MEMBER"/>
    <property type="match status" value="1"/>
</dbReference>
<dbReference type="PANTHER" id="PTHR42693:SF33">
    <property type="entry name" value="ARYLSULFATASE"/>
    <property type="match status" value="1"/>
</dbReference>
<dbReference type="InterPro" id="IPR050738">
    <property type="entry name" value="Sulfatase"/>
</dbReference>